<evidence type="ECO:0008006" key="3">
    <source>
        <dbReference type="Google" id="ProtNLM"/>
    </source>
</evidence>
<reference evidence="1 2" key="1">
    <citation type="journal article" date="2016" name="Nat. Commun.">
        <title>Thousands of microbial genomes shed light on interconnected biogeochemical processes in an aquifer system.</title>
        <authorList>
            <person name="Anantharaman K."/>
            <person name="Brown C.T."/>
            <person name="Hug L.A."/>
            <person name="Sharon I."/>
            <person name="Castelle C.J."/>
            <person name="Probst A.J."/>
            <person name="Thomas B.C."/>
            <person name="Singh A."/>
            <person name="Wilkins M.J."/>
            <person name="Karaoz U."/>
            <person name="Brodie E.L."/>
            <person name="Williams K.H."/>
            <person name="Hubbard S.S."/>
            <person name="Banfield J.F."/>
        </authorList>
    </citation>
    <scope>NUCLEOTIDE SEQUENCE [LARGE SCALE GENOMIC DNA]</scope>
</reference>
<comment type="caution">
    <text evidence="1">The sequence shown here is derived from an EMBL/GenBank/DDBJ whole genome shotgun (WGS) entry which is preliminary data.</text>
</comment>
<accession>A0A1F6UEG0</accession>
<dbReference type="SUPFAM" id="SSF48452">
    <property type="entry name" value="TPR-like"/>
    <property type="match status" value="1"/>
</dbReference>
<sequence length="199" mass="23079">METPASVHEFWFGTEADDAAVIKQQSALWWSKDPDTDERLRRRFEPSVNSAARHGLNAWADTPQGLLSLILLTDQFPRNIYRATPKAFVFDALARAWCLDGLARKVDHALRPIERVFFYLPLEHAESLEHQEQSVRLYSDLLEDVPRAQKSLFEVYVEYAVRHRDIIARFDRFPHRNAIFGRLSTPQELEFLAQPGALF</sequence>
<dbReference type="Pfam" id="PF06041">
    <property type="entry name" value="DUF924"/>
    <property type="match status" value="1"/>
</dbReference>
<organism evidence="1 2">
    <name type="scientific">Candidatus Muproteobacteria bacterium RBG_19FT_COMBO_61_10</name>
    <dbReference type="NCBI Taxonomy" id="1817761"/>
    <lineage>
        <taxon>Bacteria</taxon>
        <taxon>Pseudomonadati</taxon>
        <taxon>Pseudomonadota</taxon>
        <taxon>Candidatus Muproteobacteria</taxon>
    </lineage>
</organism>
<dbReference type="Proteomes" id="UP000177950">
    <property type="component" value="Unassembled WGS sequence"/>
</dbReference>
<evidence type="ECO:0000313" key="2">
    <source>
        <dbReference type="Proteomes" id="UP000177950"/>
    </source>
</evidence>
<dbReference type="EMBL" id="MFSV01000207">
    <property type="protein sequence ID" value="OGI55767.1"/>
    <property type="molecule type" value="Genomic_DNA"/>
</dbReference>
<evidence type="ECO:0000313" key="1">
    <source>
        <dbReference type="EMBL" id="OGI55767.1"/>
    </source>
</evidence>
<name>A0A1F6UEG0_9PROT</name>
<dbReference type="Gene3D" id="1.25.40.10">
    <property type="entry name" value="Tetratricopeptide repeat domain"/>
    <property type="match status" value="1"/>
</dbReference>
<dbReference type="InterPro" id="IPR010323">
    <property type="entry name" value="DUF924"/>
</dbReference>
<dbReference type="AlphaFoldDB" id="A0A1F6UEG0"/>
<proteinExistence type="predicted"/>
<dbReference type="Gene3D" id="1.20.58.320">
    <property type="entry name" value="TPR-like"/>
    <property type="match status" value="1"/>
</dbReference>
<gene>
    <name evidence="1" type="ORF">A2V58_09200</name>
</gene>
<dbReference type="InterPro" id="IPR011990">
    <property type="entry name" value="TPR-like_helical_dom_sf"/>
</dbReference>
<protein>
    <recommendedName>
        <fullName evidence="3">DUF924 domain-containing protein</fullName>
    </recommendedName>
</protein>